<gene>
    <name evidence="1" type="ORF">LCGC14_2818200</name>
</gene>
<name>A0A0F9B948_9ZZZZ</name>
<organism evidence="1">
    <name type="scientific">marine sediment metagenome</name>
    <dbReference type="NCBI Taxonomy" id="412755"/>
    <lineage>
        <taxon>unclassified sequences</taxon>
        <taxon>metagenomes</taxon>
        <taxon>ecological metagenomes</taxon>
    </lineage>
</organism>
<dbReference type="EMBL" id="LAZR01053339">
    <property type="protein sequence ID" value="KKK80966.1"/>
    <property type="molecule type" value="Genomic_DNA"/>
</dbReference>
<protein>
    <submittedName>
        <fullName evidence="1">Uncharacterized protein</fullName>
    </submittedName>
</protein>
<accession>A0A0F9B948</accession>
<evidence type="ECO:0000313" key="1">
    <source>
        <dbReference type="EMBL" id="KKK80966.1"/>
    </source>
</evidence>
<dbReference type="AlphaFoldDB" id="A0A0F9B948"/>
<reference evidence="1" key="1">
    <citation type="journal article" date="2015" name="Nature">
        <title>Complex archaea that bridge the gap between prokaryotes and eukaryotes.</title>
        <authorList>
            <person name="Spang A."/>
            <person name="Saw J.H."/>
            <person name="Jorgensen S.L."/>
            <person name="Zaremba-Niedzwiedzka K."/>
            <person name="Martijn J."/>
            <person name="Lind A.E."/>
            <person name="van Eijk R."/>
            <person name="Schleper C."/>
            <person name="Guy L."/>
            <person name="Ettema T.J."/>
        </authorList>
    </citation>
    <scope>NUCLEOTIDE SEQUENCE</scope>
</reference>
<proteinExistence type="predicted"/>
<sequence length="137" mass="15360">MAVSIIEKYVIMRMNAYTLKHRKDLAEWMARPGAVEQGYWDNFNAARERSERWFADECDKINGDPNMSYRDRAAEIVKLADRRVYPAWSGVDSAGTAATPSPTASILSAGSCARMWGMARTRRRHSSVTARPSAPSC</sequence>
<comment type="caution">
    <text evidence="1">The sequence shown here is derived from an EMBL/GenBank/DDBJ whole genome shotgun (WGS) entry which is preliminary data.</text>
</comment>